<feature type="domain" description="Helix-turn-helix" evidence="1">
    <location>
        <begin position="12"/>
        <end position="52"/>
    </location>
</feature>
<dbReference type="EMBL" id="BMXL01000019">
    <property type="protein sequence ID" value="GHD30848.1"/>
    <property type="molecule type" value="Genomic_DNA"/>
</dbReference>
<dbReference type="RefSeq" id="WP_193518260.1">
    <property type="nucleotide sequence ID" value="NZ_BMXL01000019.1"/>
</dbReference>
<name>A0A919CKE5_9ACTN</name>
<sequence length="66" mass="7146">MAMTDDPYIPDLVTTGEAADIMGMTRQGVSAQVEAGTLPARRIGRYTLIRRSVAEAARTRADPSHE</sequence>
<evidence type="ECO:0000259" key="1">
    <source>
        <dbReference type="Pfam" id="PF12728"/>
    </source>
</evidence>
<organism evidence="2 3">
    <name type="scientific">Nocardiopsis kunsanensis</name>
    <dbReference type="NCBI Taxonomy" id="141693"/>
    <lineage>
        <taxon>Bacteria</taxon>
        <taxon>Bacillati</taxon>
        <taxon>Actinomycetota</taxon>
        <taxon>Actinomycetes</taxon>
        <taxon>Streptosporangiales</taxon>
        <taxon>Nocardiopsidaceae</taxon>
        <taxon>Nocardiopsis</taxon>
    </lineage>
</organism>
<protein>
    <recommendedName>
        <fullName evidence="1">Helix-turn-helix domain-containing protein</fullName>
    </recommendedName>
</protein>
<accession>A0A919CKE5</accession>
<evidence type="ECO:0000313" key="3">
    <source>
        <dbReference type="Proteomes" id="UP000654947"/>
    </source>
</evidence>
<dbReference type="Proteomes" id="UP000654947">
    <property type="component" value="Unassembled WGS sequence"/>
</dbReference>
<comment type="caution">
    <text evidence="2">The sequence shown here is derived from an EMBL/GenBank/DDBJ whole genome shotgun (WGS) entry which is preliminary data.</text>
</comment>
<evidence type="ECO:0000313" key="2">
    <source>
        <dbReference type="EMBL" id="GHD30848.1"/>
    </source>
</evidence>
<keyword evidence="3" id="KW-1185">Reference proteome</keyword>
<dbReference type="AlphaFoldDB" id="A0A919CKE5"/>
<reference evidence="2 3" key="1">
    <citation type="journal article" date="2014" name="Int. J. Syst. Evol. Microbiol.">
        <title>Complete genome sequence of Corynebacterium casei LMG S-19264T (=DSM 44701T), isolated from a smear-ripened cheese.</title>
        <authorList>
            <consortium name="US DOE Joint Genome Institute (JGI-PGF)"/>
            <person name="Walter F."/>
            <person name="Albersmeier A."/>
            <person name="Kalinowski J."/>
            <person name="Ruckert C."/>
        </authorList>
    </citation>
    <scope>NUCLEOTIDE SEQUENCE [LARGE SCALE GENOMIC DNA]</scope>
    <source>
        <strain evidence="2 3">KCTC 19473</strain>
    </source>
</reference>
<gene>
    <name evidence="2" type="ORF">GCM10007147_32970</name>
</gene>
<proteinExistence type="predicted"/>
<dbReference type="Pfam" id="PF12728">
    <property type="entry name" value="HTH_17"/>
    <property type="match status" value="1"/>
</dbReference>
<dbReference type="InterPro" id="IPR041657">
    <property type="entry name" value="HTH_17"/>
</dbReference>